<evidence type="ECO:0000313" key="4">
    <source>
        <dbReference type="Proteomes" id="UP001201463"/>
    </source>
</evidence>
<protein>
    <submittedName>
        <fullName evidence="3">PEP-CTERM sorting domain-containing protein</fullName>
    </submittedName>
</protein>
<accession>A0ABS8XES3</accession>
<sequence>MKFRLLALAALAVSGAAHADDIALWNFNSFNCTSNCTAPKATQTANGGVLSAVGAVTFSSAGGSGTGSALNTTSYPAQGTGNLTRGVQFTVSTLGYTDIVLSFAQRNSNTASAWTTLRYTLDGSTWQTATSFLMPAAQSTTFVNGITYDFSSIVGANDNDNFGIQLLTSFAPGTSSYLATGTGASYGTGGTIRYDNVLFTGNAIPDAPLPVPEPHTYALMLAGLATVGLMARRRRAN</sequence>
<dbReference type="NCBIfam" id="TIGR02595">
    <property type="entry name" value="PEP_CTERM"/>
    <property type="match status" value="1"/>
</dbReference>
<evidence type="ECO:0000256" key="1">
    <source>
        <dbReference type="SAM" id="SignalP"/>
    </source>
</evidence>
<comment type="caution">
    <text evidence="3">The sequence shown here is derived from an EMBL/GenBank/DDBJ whole genome shotgun (WGS) entry which is preliminary data.</text>
</comment>
<feature type="chain" id="PRO_5045247568" evidence="1">
    <location>
        <begin position="20"/>
        <end position="237"/>
    </location>
</feature>
<dbReference type="RefSeq" id="WP_233391442.1">
    <property type="nucleotide sequence ID" value="NZ_JAJTWT010000003.1"/>
</dbReference>
<name>A0ABS8XES3_9BURK</name>
<keyword evidence="1" id="KW-0732">Signal</keyword>
<reference evidence="3 4" key="1">
    <citation type="submission" date="2021-12" db="EMBL/GenBank/DDBJ databases">
        <title>Genome seq of p7.</title>
        <authorList>
            <person name="Seo T."/>
        </authorList>
    </citation>
    <scope>NUCLEOTIDE SEQUENCE [LARGE SCALE GENOMIC DNA]</scope>
    <source>
        <strain evidence="3 4">P7</strain>
    </source>
</reference>
<gene>
    <name evidence="3" type="ORF">LXT12_09550</name>
</gene>
<dbReference type="Proteomes" id="UP001201463">
    <property type="component" value="Unassembled WGS sequence"/>
</dbReference>
<keyword evidence="4" id="KW-1185">Reference proteome</keyword>
<dbReference type="Pfam" id="PF07589">
    <property type="entry name" value="PEP-CTERM"/>
    <property type="match status" value="1"/>
</dbReference>
<dbReference type="EMBL" id="JAJTWT010000003">
    <property type="protein sequence ID" value="MCE4537492.1"/>
    <property type="molecule type" value="Genomic_DNA"/>
</dbReference>
<feature type="signal peptide" evidence="1">
    <location>
        <begin position="1"/>
        <end position="19"/>
    </location>
</feature>
<feature type="domain" description="Ice-binding protein C-terminal" evidence="2">
    <location>
        <begin position="210"/>
        <end position="234"/>
    </location>
</feature>
<dbReference type="InterPro" id="IPR013424">
    <property type="entry name" value="Ice-binding_C"/>
</dbReference>
<organism evidence="3 4">
    <name type="scientific">Pelomonas caseinilytica</name>
    <dbReference type="NCBI Taxonomy" id="2906763"/>
    <lineage>
        <taxon>Bacteria</taxon>
        <taxon>Pseudomonadati</taxon>
        <taxon>Pseudomonadota</taxon>
        <taxon>Betaproteobacteria</taxon>
        <taxon>Burkholderiales</taxon>
        <taxon>Sphaerotilaceae</taxon>
        <taxon>Roseateles</taxon>
    </lineage>
</organism>
<proteinExistence type="predicted"/>
<evidence type="ECO:0000259" key="2">
    <source>
        <dbReference type="Pfam" id="PF07589"/>
    </source>
</evidence>
<evidence type="ECO:0000313" key="3">
    <source>
        <dbReference type="EMBL" id="MCE4537492.1"/>
    </source>
</evidence>